<reference evidence="4 5" key="1">
    <citation type="submission" date="2015-09" db="EMBL/GenBank/DDBJ databases">
        <title>Sorangium comparison.</title>
        <authorList>
            <person name="Zaburannyi N."/>
            <person name="Bunk B."/>
            <person name="Overmann J."/>
            <person name="Mueller R."/>
        </authorList>
    </citation>
    <scope>NUCLEOTIDE SEQUENCE [LARGE SCALE GENOMIC DNA]</scope>
    <source>
        <strain evidence="4 5">So ce836</strain>
    </source>
</reference>
<dbReference type="SUPFAM" id="SSF56300">
    <property type="entry name" value="Metallo-dependent phosphatases"/>
    <property type="match status" value="1"/>
</dbReference>
<dbReference type="Proteomes" id="UP000295497">
    <property type="component" value="Chromosome"/>
</dbReference>
<keyword evidence="2" id="KW-0479">Metal-binding</keyword>
<gene>
    <name evidence="4" type="primary">ndk</name>
    <name evidence="4" type="ORF">SOCE836_075460</name>
</gene>
<dbReference type="InterPro" id="IPR029052">
    <property type="entry name" value="Metallo-depent_PP-like"/>
</dbReference>
<dbReference type="Pfam" id="PF12850">
    <property type="entry name" value="Metallophos_2"/>
    <property type="match status" value="1"/>
</dbReference>
<proteinExistence type="inferred from homology"/>
<name>A0A4P2QXZ3_SORCE</name>
<dbReference type="InterPro" id="IPR024654">
    <property type="entry name" value="Calcineurin-like_PHP_lpxH"/>
</dbReference>
<comment type="cofactor">
    <cofactor evidence="2">
        <name>a divalent metal cation</name>
        <dbReference type="ChEBI" id="CHEBI:60240"/>
    </cofactor>
</comment>
<feature type="domain" description="Calcineurin-like phosphoesterase" evidence="3">
    <location>
        <begin position="11"/>
        <end position="145"/>
    </location>
</feature>
<dbReference type="GO" id="GO:0046872">
    <property type="term" value="F:metal ion binding"/>
    <property type="evidence" value="ECO:0007669"/>
    <property type="project" value="UniProtKB-KW"/>
</dbReference>
<dbReference type="NCBIfam" id="TIGR00040">
    <property type="entry name" value="yfcE"/>
    <property type="match status" value="1"/>
</dbReference>
<protein>
    <recommendedName>
        <fullName evidence="2">Phosphoesterase</fullName>
        <ecNumber evidence="2">3.1.4.-</ecNumber>
    </recommendedName>
</protein>
<dbReference type="EC" id="3.1.4.-" evidence="2"/>
<evidence type="ECO:0000313" key="4">
    <source>
        <dbReference type="EMBL" id="AUX35355.1"/>
    </source>
</evidence>
<sequence>MTKRRAQREHRIGVISDTHGLVRPEALAALAGSELILHAGDVGGPEVLAALAALAPVTAVRGNNDRGRWADGLPERATVRVADATLFVLHDVKELGPGAGAAGYAAVVAGHSHRPAILEQDGVLFLNPGSAGPRRFKLPLSVARLIVRGAAVTAEIVPLAITAS</sequence>
<dbReference type="RefSeq" id="WP_129578394.1">
    <property type="nucleotide sequence ID" value="NZ_CP012672.1"/>
</dbReference>
<dbReference type="InterPro" id="IPR000979">
    <property type="entry name" value="Phosphodiesterase_MJ0936/Vps29"/>
</dbReference>
<dbReference type="EMBL" id="CP012672">
    <property type="protein sequence ID" value="AUX35355.1"/>
    <property type="molecule type" value="Genomic_DNA"/>
</dbReference>
<evidence type="ECO:0000259" key="3">
    <source>
        <dbReference type="Pfam" id="PF12850"/>
    </source>
</evidence>
<dbReference type="Gene3D" id="3.60.21.10">
    <property type="match status" value="1"/>
</dbReference>
<evidence type="ECO:0000256" key="1">
    <source>
        <dbReference type="ARBA" id="ARBA00008950"/>
    </source>
</evidence>
<evidence type="ECO:0000256" key="2">
    <source>
        <dbReference type="RuleBase" id="RU362039"/>
    </source>
</evidence>
<dbReference type="AlphaFoldDB" id="A0A4P2QXZ3"/>
<dbReference type="GO" id="GO:0016787">
    <property type="term" value="F:hydrolase activity"/>
    <property type="evidence" value="ECO:0007669"/>
    <property type="project" value="UniProtKB-UniRule"/>
</dbReference>
<evidence type="ECO:0000313" key="5">
    <source>
        <dbReference type="Proteomes" id="UP000295497"/>
    </source>
</evidence>
<accession>A0A4P2QXZ3</accession>
<organism evidence="4 5">
    <name type="scientific">Sorangium cellulosum</name>
    <name type="common">Polyangium cellulosum</name>
    <dbReference type="NCBI Taxonomy" id="56"/>
    <lineage>
        <taxon>Bacteria</taxon>
        <taxon>Pseudomonadati</taxon>
        <taxon>Myxococcota</taxon>
        <taxon>Polyangia</taxon>
        <taxon>Polyangiales</taxon>
        <taxon>Polyangiaceae</taxon>
        <taxon>Sorangium</taxon>
    </lineage>
</organism>
<comment type="similarity">
    <text evidence="1 2">Belongs to the metallophosphoesterase superfamily. YfcE family.</text>
</comment>